<proteinExistence type="predicted"/>
<name>A0AAE0ZBE0_9GAST</name>
<dbReference type="EMBL" id="JAWDGP010004286">
    <property type="protein sequence ID" value="KAK3765566.1"/>
    <property type="molecule type" value="Genomic_DNA"/>
</dbReference>
<protein>
    <submittedName>
        <fullName evidence="2">Uncharacterized protein</fullName>
    </submittedName>
</protein>
<keyword evidence="3" id="KW-1185">Reference proteome</keyword>
<feature type="compositionally biased region" description="Basic and acidic residues" evidence="1">
    <location>
        <begin position="16"/>
        <end position="30"/>
    </location>
</feature>
<feature type="region of interest" description="Disordered" evidence="1">
    <location>
        <begin position="16"/>
        <end position="41"/>
    </location>
</feature>
<sequence>MTLGLNRPLLTRQLNKDYERTRGGKSKEDFGPLQDNRQRAWPADRTGPLAGGCYFIPSAAPPVWPAIKYRITVFCYWQADLLNKDTIARVRGKVRLTGFLLMSSAARKYPQGLSLVVVRRERVVGVVGGVGQSRNNWWWPGRLQENKPWSCERVSKPSIWCNAYLPCFANQSCRVHTLFLWRFLSFTSSSLAVIDFLTCLGIFIPASID</sequence>
<dbReference type="AlphaFoldDB" id="A0AAE0ZBE0"/>
<gene>
    <name evidence="2" type="ORF">RRG08_067288</name>
</gene>
<dbReference type="Proteomes" id="UP001283361">
    <property type="component" value="Unassembled WGS sequence"/>
</dbReference>
<comment type="caution">
    <text evidence="2">The sequence shown here is derived from an EMBL/GenBank/DDBJ whole genome shotgun (WGS) entry which is preliminary data.</text>
</comment>
<evidence type="ECO:0000313" key="3">
    <source>
        <dbReference type="Proteomes" id="UP001283361"/>
    </source>
</evidence>
<evidence type="ECO:0000313" key="2">
    <source>
        <dbReference type="EMBL" id="KAK3765566.1"/>
    </source>
</evidence>
<evidence type="ECO:0000256" key="1">
    <source>
        <dbReference type="SAM" id="MobiDB-lite"/>
    </source>
</evidence>
<organism evidence="2 3">
    <name type="scientific">Elysia crispata</name>
    <name type="common">lettuce slug</name>
    <dbReference type="NCBI Taxonomy" id="231223"/>
    <lineage>
        <taxon>Eukaryota</taxon>
        <taxon>Metazoa</taxon>
        <taxon>Spiralia</taxon>
        <taxon>Lophotrochozoa</taxon>
        <taxon>Mollusca</taxon>
        <taxon>Gastropoda</taxon>
        <taxon>Heterobranchia</taxon>
        <taxon>Euthyneura</taxon>
        <taxon>Panpulmonata</taxon>
        <taxon>Sacoglossa</taxon>
        <taxon>Placobranchoidea</taxon>
        <taxon>Plakobranchidae</taxon>
        <taxon>Elysia</taxon>
    </lineage>
</organism>
<accession>A0AAE0ZBE0</accession>
<reference evidence="2" key="1">
    <citation type="journal article" date="2023" name="G3 (Bethesda)">
        <title>A reference genome for the long-term kleptoplast-retaining sea slug Elysia crispata morphotype clarki.</title>
        <authorList>
            <person name="Eastman K.E."/>
            <person name="Pendleton A.L."/>
            <person name="Shaikh M.A."/>
            <person name="Suttiyut T."/>
            <person name="Ogas R."/>
            <person name="Tomko P."/>
            <person name="Gavelis G."/>
            <person name="Widhalm J.R."/>
            <person name="Wisecaver J.H."/>
        </authorList>
    </citation>
    <scope>NUCLEOTIDE SEQUENCE</scope>
    <source>
        <strain evidence="2">ECLA1</strain>
    </source>
</reference>